<reference evidence="1 2" key="2">
    <citation type="journal article" date="2016" name="Int. J. Syst. Evol. Microbiol.">
        <title>Paenibacillus bovis sp. nov., isolated from raw yak (Bos grunniens) milk.</title>
        <authorList>
            <person name="Gao C."/>
            <person name="Han J."/>
            <person name="Liu Z."/>
            <person name="Xu X."/>
            <person name="Hang F."/>
            <person name="Wu Z."/>
        </authorList>
    </citation>
    <scope>NUCLEOTIDE SEQUENCE [LARGE SCALE GENOMIC DNA]</scope>
    <source>
        <strain evidence="1 2">BD3526</strain>
    </source>
</reference>
<evidence type="ECO:0000313" key="1">
    <source>
        <dbReference type="EMBL" id="ANF95706.1"/>
    </source>
</evidence>
<dbReference type="EMBL" id="CP013023">
    <property type="protein sequence ID" value="ANF95706.1"/>
    <property type="molecule type" value="Genomic_DNA"/>
</dbReference>
<evidence type="ECO:0000313" key="2">
    <source>
        <dbReference type="Proteomes" id="UP000078148"/>
    </source>
</evidence>
<proteinExistence type="predicted"/>
<protein>
    <submittedName>
        <fullName evidence="1">Uncharacterized protein</fullName>
    </submittedName>
</protein>
<gene>
    <name evidence="1" type="ORF">AR543_06630</name>
</gene>
<sequence>MDKVVEVEVRTETEKLTETGEGTKMYTEASVKEHNFKNRYNSEIHPAILDLQVRGTTAFT</sequence>
<dbReference type="KEGG" id="pbv:AR543_06630"/>
<dbReference type="STRING" id="1616788.AR543_06630"/>
<organism evidence="1 2">
    <name type="scientific">Paenibacillus bovis</name>
    <dbReference type="NCBI Taxonomy" id="1616788"/>
    <lineage>
        <taxon>Bacteria</taxon>
        <taxon>Bacillati</taxon>
        <taxon>Bacillota</taxon>
        <taxon>Bacilli</taxon>
        <taxon>Bacillales</taxon>
        <taxon>Paenibacillaceae</taxon>
        <taxon>Paenibacillus</taxon>
    </lineage>
</organism>
<dbReference type="RefSeq" id="WP_060532885.1">
    <property type="nucleotide sequence ID" value="NZ_CP013023.1"/>
</dbReference>
<accession>A0A172ZDH6</accession>
<dbReference type="AlphaFoldDB" id="A0A172ZDH6"/>
<reference evidence="2" key="1">
    <citation type="submission" date="2015-10" db="EMBL/GenBank/DDBJ databases">
        <title>Genome of Paenibacillus bovis sp. nov.</title>
        <authorList>
            <person name="Wu Z."/>
            <person name="Gao C."/>
            <person name="Liu Z."/>
            <person name="Zheng H."/>
        </authorList>
    </citation>
    <scope>NUCLEOTIDE SEQUENCE [LARGE SCALE GENOMIC DNA]</scope>
    <source>
        <strain evidence="2">BD3526</strain>
    </source>
</reference>
<name>A0A172ZDH6_9BACL</name>
<keyword evidence="2" id="KW-1185">Reference proteome</keyword>
<dbReference type="Proteomes" id="UP000078148">
    <property type="component" value="Chromosome"/>
</dbReference>